<dbReference type="SUPFAM" id="SSF52833">
    <property type="entry name" value="Thioredoxin-like"/>
    <property type="match status" value="1"/>
</dbReference>
<keyword evidence="6" id="KW-1185">Reference proteome</keyword>
<dbReference type="eggNOG" id="COG0386">
    <property type="taxonomic scope" value="Bacteria"/>
</dbReference>
<dbReference type="InterPro" id="IPR000889">
    <property type="entry name" value="Glutathione_peroxidase"/>
</dbReference>
<evidence type="ECO:0000256" key="4">
    <source>
        <dbReference type="RuleBase" id="RU000499"/>
    </source>
</evidence>
<dbReference type="PANTHER" id="PTHR11592">
    <property type="entry name" value="GLUTATHIONE PEROXIDASE"/>
    <property type="match status" value="1"/>
</dbReference>
<dbReference type="Pfam" id="PF00255">
    <property type="entry name" value="GSHPx"/>
    <property type="match status" value="1"/>
</dbReference>
<dbReference type="PRINTS" id="PR01011">
    <property type="entry name" value="GLUTPROXDASE"/>
</dbReference>
<dbReference type="GO" id="GO:0004601">
    <property type="term" value="F:peroxidase activity"/>
    <property type="evidence" value="ECO:0007669"/>
    <property type="project" value="UniProtKB-KW"/>
</dbReference>
<accession>A0A1G7X737</accession>
<keyword evidence="3 4" id="KW-0560">Oxidoreductase</keyword>
<gene>
    <name evidence="5" type="ORF">HF394_06035</name>
</gene>
<dbReference type="RefSeq" id="WP_036811249.1">
    <property type="nucleotide sequence ID" value="NZ_CP051177.1"/>
</dbReference>
<dbReference type="InterPro" id="IPR036249">
    <property type="entry name" value="Thioredoxin-like_sf"/>
</dbReference>
<keyword evidence="2 4" id="KW-0575">Peroxidase</keyword>
<comment type="similarity">
    <text evidence="1 4">Belongs to the glutathione peroxidase family.</text>
</comment>
<dbReference type="STRING" id="459472.SAMN04487975_101520"/>
<organism evidence="5 6">
    <name type="scientific">Planococcus glaciei</name>
    <dbReference type="NCBI Taxonomy" id="459472"/>
    <lineage>
        <taxon>Bacteria</taxon>
        <taxon>Bacillati</taxon>
        <taxon>Bacillota</taxon>
        <taxon>Bacilli</taxon>
        <taxon>Bacillales</taxon>
        <taxon>Caryophanaceae</taxon>
        <taxon>Planococcus</taxon>
    </lineage>
</organism>
<protein>
    <recommendedName>
        <fullName evidence="4">Glutathione peroxidase</fullName>
    </recommendedName>
</protein>
<evidence type="ECO:0000313" key="6">
    <source>
        <dbReference type="Proteomes" id="UP000509222"/>
    </source>
</evidence>
<reference evidence="6" key="2">
    <citation type="submission" date="2020-06" db="EMBL/GenBank/DDBJ databases">
        <title>Isolation of Planomicrobium glaciei.</title>
        <authorList>
            <person name="Malisova L."/>
            <person name="Safrankova R."/>
            <person name="Jakubu V."/>
            <person name="Spanelova P."/>
        </authorList>
    </citation>
    <scope>NUCLEOTIDE SEQUENCE [LARGE SCALE GENOMIC DNA]</scope>
    <source>
        <strain evidence="6">NRL-ATB46093</strain>
    </source>
</reference>
<dbReference type="Gene3D" id="3.40.30.10">
    <property type="entry name" value="Glutaredoxin"/>
    <property type="match status" value="1"/>
</dbReference>
<name>A0A1G7X737_9BACL</name>
<dbReference type="FunFam" id="3.40.30.10:FF:000010">
    <property type="entry name" value="Glutathione peroxidase"/>
    <property type="match status" value="1"/>
</dbReference>
<dbReference type="Proteomes" id="UP000509222">
    <property type="component" value="Chromosome"/>
</dbReference>
<evidence type="ECO:0000256" key="3">
    <source>
        <dbReference type="ARBA" id="ARBA00023002"/>
    </source>
</evidence>
<dbReference type="PROSITE" id="PS51355">
    <property type="entry name" value="GLUTATHIONE_PEROXID_3"/>
    <property type="match status" value="1"/>
</dbReference>
<evidence type="ECO:0000313" key="5">
    <source>
        <dbReference type="EMBL" id="QKX50185.1"/>
    </source>
</evidence>
<sequence length="158" mass="17680">MGIYDLTVTDANGKTYPMSEYQGKAMLIVNTATKCGLSDQFDSLENLYKTYKDQGLVVLGFPSDQFAQELANAKEAEEACRMSYGVTFPMHDIIKVNGKEAHPLFKYLTDNTKGLLGSSIKWNFTKFLIDGEGNIVGRYSPKDKPESFEKEIQKVLAK</sequence>
<evidence type="ECO:0000256" key="1">
    <source>
        <dbReference type="ARBA" id="ARBA00006926"/>
    </source>
</evidence>
<reference evidence="5 6" key="1">
    <citation type="submission" date="2020-04" db="EMBL/GenBank/DDBJ databases">
        <authorList>
            <person name="Pajer P."/>
            <person name="Broz P."/>
        </authorList>
    </citation>
    <scope>NUCLEOTIDE SEQUENCE [LARGE SCALE GENOMIC DNA]</scope>
    <source>
        <strain evidence="6">NRL-ATB46093</strain>
    </source>
</reference>
<dbReference type="EMBL" id="CP051177">
    <property type="protein sequence ID" value="QKX50185.1"/>
    <property type="molecule type" value="Genomic_DNA"/>
</dbReference>
<dbReference type="AlphaFoldDB" id="A0A1G7X737"/>
<proteinExistence type="inferred from homology"/>
<dbReference type="PIRSF" id="PIRSF000303">
    <property type="entry name" value="Glutathion_perox"/>
    <property type="match status" value="1"/>
</dbReference>
<dbReference type="PANTHER" id="PTHR11592:SF78">
    <property type="entry name" value="GLUTATHIONE PEROXIDASE"/>
    <property type="match status" value="1"/>
</dbReference>
<dbReference type="OrthoDB" id="9789406at2"/>
<dbReference type="GO" id="GO:0034599">
    <property type="term" value="P:cellular response to oxidative stress"/>
    <property type="evidence" value="ECO:0007669"/>
    <property type="project" value="TreeGrafter"/>
</dbReference>
<evidence type="ECO:0000256" key="2">
    <source>
        <dbReference type="ARBA" id="ARBA00022559"/>
    </source>
</evidence>
<dbReference type="CDD" id="cd00340">
    <property type="entry name" value="GSH_Peroxidase"/>
    <property type="match status" value="1"/>
</dbReference>